<gene>
    <name evidence="3" type="ORF">POTOM_004493</name>
</gene>
<feature type="compositionally biased region" description="Low complexity" evidence="1">
    <location>
        <begin position="137"/>
        <end position="152"/>
    </location>
</feature>
<protein>
    <recommendedName>
        <fullName evidence="2">DUF7054 domain-containing protein</fullName>
    </recommendedName>
</protein>
<dbReference type="InterPro" id="IPR055482">
    <property type="entry name" value="DUF7054"/>
</dbReference>
<comment type="caution">
    <text evidence="3">The sequence shown here is derived from an EMBL/GenBank/DDBJ whole genome shotgun (WGS) entry which is preliminary data.</text>
</comment>
<name>A0A8X8AKA2_POPTO</name>
<dbReference type="OrthoDB" id="1885101at2759"/>
<organism evidence="3 4">
    <name type="scientific">Populus tomentosa</name>
    <name type="common">Chinese white poplar</name>
    <dbReference type="NCBI Taxonomy" id="118781"/>
    <lineage>
        <taxon>Eukaryota</taxon>
        <taxon>Viridiplantae</taxon>
        <taxon>Streptophyta</taxon>
        <taxon>Embryophyta</taxon>
        <taxon>Tracheophyta</taxon>
        <taxon>Spermatophyta</taxon>
        <taxon>Magnoliopsida</taxon>
        <taxon>eudicotyledons</taxon>
        <taxon>Gunneridae</taxon>
        <taxon>Pentapetalae</taxon>
        <taxon>rosids</taxon>
        <taxon>fabids</taxon>
        <taxon>Malpighiales</taxon>
        <taxon>Salicaceae</taxon>
        <taxon>Saliceae</taxon>
        <taxon>Populus</taxon>
    </lineage>
</organism>
<evidence type="ECO:0000313" key="4">
    <source>
        <dbReference type="Proteomes" id="UP000886885"/>
    </source>
</evidence>
<dbReference type="EMBL" id="JAAWWB010000002">
    <property type="protein sequence ID" value="KAG6788427.1"/>
    <property type="molecule type" value="Genomic_DNA"/>
</dbReference>
<dbReference type="Pfam" id="PF23156">
    <property type="entry name" value="DUF7054"/>
    <property type="match status" value="1"/>
</dbReference>
<feature type="domain" description="DUF7054" evidence="2">
    <location>
        <begin position="68"/>
        <end position="137"/>
    </location>
</feature>
<dbReference type="InterPro" id="IPR040358">
    <property type="entry name" value="At4g22758-like"/>
</dbReference>
<accession>A0A8X8AKA2</accession>
<keyword evidence="4" id="KW-1185">Reference proteome</keyword>
<evidence type="ECO:0000256" key="1">
    <source>
        <dbReference type="SAM" id="MobiDB-lite"/>
    </source>
</evidence>
<sequence length="204" mass="22318">MMVWGGRTEDSVDQQKQRSSILLYESDGGRGGVLFRPHTCTDVLASSPSLIVPTNFSPRSSLDQKGVQGQLRTMVIGSNVEDTVKLVGDKYSEEGRTPKLDKNAASTCELHHSYFSLRSLDKSELAGDVGSRSFYLRSSSSNRRSDGGSASSITETVSGRANPPPPPPPPISCPPFLIPEFFASKFGKIVRRTLQPWKVLVCWK</sequence>
<evidence type="ECO:0000259" key="2">
    <source>
        <dbReference type="Pfam" id="PF23156"/>
    </source>
</evidence>
<dbReference type="Proteomes" id="UP000886885">
    <property type="component" value="Chromosome 1D"/>
</dbReference>
<dbReference type="PANTHER" id="PTHR33270:SF6">
    <property type="entry name" value="OS02G0448600 PROTEIN"/>
    <property type="match status" value="1"/>
</dbReference>
<evidence type="ECO:0000313" key="3">
    <source>
        <dbReference type="EMBL" id="KAG6788427.1"/>
    </source>
</evidence>
<feature type="region of interest" description="Disordered" evidence="1">
    <location>
        <begin position="137"/>
        <end position="170"/>
    </location>
</feature>
<proteinExistence type="predicted"/>
<reference evidence="3" key="1">
    <citation type="journal article" date="2020" name="bioRxiv">
        <title>Hybrid origin of Populus tomentosa Carr. identified through genome sequencing and phylogenomic analysis.</title>
        <authorList>
            <person name="An X."/>
            <person name="Gao K."/>
            <person name="Chen Z."/>
            <person name="Li J."/>
            <person name="Yang X."/>
            <person name="Yang X."/>
            <person name="Zhou J."/>
            <person name="Guo T."/>
            <person name="Zhao T."/>
            <person name="Huang S."/>
            <person name="Miao D."/>
            <person name="Khan W.U."/>
            <person name="Rao P."/>
            <person name="Ye M."/>
            <person name="Lei B."/>
            <person name="Liao W."/>
            <person name="Wang J."/>
            <person name="Ji L."/>
            <person name="Li Y."/>
            <person name="Guo B."/>
            <person name="Mustafa N.S."/>
            <person name="Li S."/>
            <person name="Yun Q."/>
            <person name="Keller S.R."/>
            <person name="Mao J."/>
            <person name="Zhang R."/>
            <person name="Strauss S.H."/>
        </authorList>
    </citation>
    <scope>NUCLEOTIDE SEQUENCE</scope>
    <source>
        <strain evidence="3">GM15</strain>
        <tissue evidence="3">Leaf</tissue>
    </source>
</reference>
<dbReference type="PANTHER" id="PTHR33270">
    <property type="entry name" value="BNAC05G50380D PROTEIN"/>
    <property type="match status" value="1"/>
</dbReference>
<dbReference type="AlphaFoldDB" id="A0A8X8AKA2"/>